<evidence type="ECO:0000313" key="3">
    <source>
        <dbReference type="Proteomes" id="UP000014975"/>
    </source>
</evidence>
<dbReference type="RefSeq" id="WP_020888300.1">
    <property type="nucleotide sequence ID" value="NZ_ATHI01000032.1"/>
</dbReference>
<dbReference type="eggNOG" id="ENOG503431E">
    <property type="taxonomic scope" value="Bacteria"/>
</dbReference>
<comment type="caution">
    <text evidence="2">The sequence shown here is derived from an EMBL/GenBank/DDBJ whole genome shotgun (WGS) entry which is preliminary data.</text>
</comment>
<proteinExistence type="predicted"/>
<evidence type="ECO:0008006" key="4">
    <source>
        <dbReference type="Google" id="ProtNLM"/>
    </source>
</evidence>
<dbReference type="AlphaFoldDB" id="S7U941"/>
<dbReference type="STRING" id="1121439.dsat_1604"/>
<feature type="transmembrane region" description="Helical" evidence="1">
    <location>
        <begin position="21"/>
        <end position="42"/>
    </location>
</feature>
<dbReference type="Proteomes" id="UP000014975">
    <property type="component" value="Unassembled WGS sequence"/>
</dbReference>
<evidence type="ECO:0000313" key="2">
    <source>
        <dbReference type="EMBL" id="EPR30464.1"/>
    </source>
</evidence>
<name>S7U941_9BACT</name>
<reference evidence="2 3" key="1">
    <citation type="journal article" date="2013" name="Genome Announc.">
        <title>Draft genome sequences for three mercury-methylating, sulfate-reducing bacteria.</title>
        <authorList>
            <person name="Brown S.D."/>
            <person name="Hurt R.A.Jr."/>
            <person name="Gilmour C.C."/>
            <person name="Elias D.A."/>
        </authorList>
    </citation>
    <scope>NUCLEOTIDE SEQUENCE [LARGE SCALE GENOMIC DNA]</scope>
    <source>
        <strain evidence="2 3">DSM 16529</strain>
    </source>
</reference>
<keyword evidence="1" id="KW-1133">Transmembrane helix</keyword>
<evidence type="ECO:0000256" key="1">
    <source>
        <dbReference type="SAM" id="Phobius"/>
    </source>
</evidence>
<gene>
    <name evidence="2" type="ORF">dsat_1604</name>
</gene>
<organism evidence="2 3">
    <name type="scientific">Alkalidesulfovibrio alkalitolerans DSM 16529</name>
    <dbReference type="NCBI Taxonomy" id="1121439"/>
    <lineage>
        <taxon>Bacteria</taxon>
        <taxon>Pseudomonadati</taxon>
        <taxon>Thermodesulfobacteriota</taxon>
        <taxon>Desulfovibrionia</taxon>
        <taxon>Desulfovibrionales</taxon>
        <taxon>Desulfovibrionaceae</taxon>
        <taxon>Alkalidesulfovibrio</taxon>
    </lineage>
</organism>
<dbReference type="EMBL" id="ATHI01000032">
    <property type="protein sequence ID" value="EPR30464.1"/>
    <property type="molecule type" value="Genomic_DNA"/>
</dbReference>
<protein>
    <recommendedName>
        <fullName evidence="4">Type IV pilus assembly PilZ</fullName>
    </recommendedName>
</protein>
<accession>S7U941</accession>
<keyword evidence="3" id="KW-1185">Reference proteome</keyword>
<keyword evidence="1" id="KW-0472">Membrane</keyword>
<dbReference type="PATRIC" id="fig|1121439.3.peg.2991"/>
<sequence length="348" mass="38931">MDRGFADVQRTFSGHGTTPELLANLLTLVFLLGAAIVLGWLLSRWIASRRVTPPPSTWTTGRENILGMLDLALNQRARFDIVLENKAARSRFIPCALVASGDDGVSLELSEVIQLSDEWLDQRAKVYFKLKLEDPDLPSFFGFAAEVVNVGVSPHGATVVTVRLPDRIELRQKRSRLRIEPPFKLVRNFTVWPEQRNEEGSLSQDPRAWGTPLLRLDPKNPRAVRILDISGGGVKVLVQQGTMQQRFTGDRRPQFVPGVRFFIDLGLHDPKTNALLRLLLHATVKTASTRGSSRDLEMGMAFTAEARISAESPDLVEWRALTGDASVESIDNWVFKRHLDLHREKGVA</sequence>
<dbReference type="OrthoDB" id="5470063at2"/>
<keyword evidence="1" id="KW-0812">Transmembrane</keyword>